<name>A0A9W8A9E6_9FUNG</name>
<dbReference type="InterPro" id="IPR056176">
    <property type="entry name" value="TPR_COPA_B"/>
</dbReference>
<evidence type="ECO:0000256" key="8">
    <source>
        <dbReference type="ARBA" id="ARBA00022892"/>
    </source>
</evidence>
<dbReference type="PANTHER" id="PTHR19876">
    <property type="entry name" value="COATOMER"/>
    <property type="match status" value="1"/>
</dbReference>
<evidence type="ECO:0000256" key="7">
    <source>
        <dbReference type="ARBA" id="ARBA00022737"/>
    </source>
</evidence>
<dbReference type="FunFam" id="1.25.40.470:FF:000001">
    <property type="entry name" value="Coatomer subunit beta"/>
    <property type="match status" value="1"/>
</dbReference>
<keyword evidence="5" id="KW-0963">Cytoplasm</keyword>
<comment type="similarity">
    <text evidence="3">Belongs to the WD repeat COPB2 family.</text>
</comment>
<sequence>MNGADLGFKRKFDSDHASHIEDTAYYIHCNEKNAKREPVESQKRLRRSKSDSGPKAFGIYDDLSDDSGDDNAFPDVKSLLSGCQTKQRGPFKRSPNALARRSNSSIPKAIHNDNDHVDNSDVSDQDVASTIKVPGELVLAFALRKYYPAKVIERVSDNKYKVIFLDGKKSTLTRKRLLTMFDKEFYTCEMGTFELKMPENELEASLLSTDGSKNNLYIELTKETEDIKPLLEEIHDCGPNDFIEISNKEPLVEKFYKMICSNNTDRSDDNSNTNVTMQPMRGPLTFEEFYYINRLVATWFPTPPRLWKLYKDFLWSPSTLADNAFGDQNSDSRPPPSPTDTVSTIVNDVASEKDVDIYNSSGVSKNDCINEATGIQNEEVGLNRDKAWLSQSTVTESKQPNNDSIMLEQVKNNKKLTCGPPKPNSYTIAVRFDQDVLVPHLIKQLISKRDGCSLSEAELIMLKSDTTSDWTQVKSFEACDLPVRAAKFIARKNWIVVGSDDMQIRVYNYNTQEKVKEFSAHQDYIRTLVVHPTLPYVLSGSDDTSIKLWNWDKDWRCIQTFEGHSYFVMSLSINPKDTNTFASASLDKTVKVWNLGSSDPNFTLKGHENGVNAVDYCYDGDKPYLISGADDKTVKVWDYQNQTCVQTLSGHTQNVSAVAYHPQLPIIITGCEDGEVRVWRSDTFSKITAFSHGLERIWTFGYTGGDNTLAIGYDEGLVVISLGSDEPVISMDISGRITWAKKNTIQSVNVKMAMDADIKDGERIRAAAKELGTCELYPEALKHSPNGRFVAVQGHNEYIIYTALAWRNKAFGSALDFVWALDSNEYAILQSQSAVGLFKNFKERSTPSNSPLSSLGYSAKKLYGGGLLGICSASGTLNLYDWETGLTVRRIDVNPKDLYWSDNGELFTVATEDSYFVLRFNREAFAEFAKSNNGVNDEEGVEAAVEFVTEIQENVKSGCWIGDCFIYTNENDRLSYLVGNQVITIAHFDKPMYLLGYVERDNRVYLADKQINIVSYVLPLAVIKYQMAILAGDDEAASEILPEITDSQRPRVARFLEAEDKKALALEVTTDPEQKFDLAIQLKRLDIAYDLASKDEAEAKWRIVGDCAMKCWKFDVAERCMEKAKDFGGLLLLYTSTCNAAGLEKLAGNALEAKMYNIAFTCYLNLSQVSKCLDILVETNRIPEATLFARAYVPSRVSELVSQWKASLDSLDKQAAAESLADPLANPELFPEYQKALDTEKSQGISDISKLPPSRGYFSQNARNIDPESVAEDVSNLNLVDVESSN</sequence>
<organism evidence="19 20">
    <name type="scientific">Mycoemilia scoparia</name>
    <dbReference type="NCBI Taxonomy" id="417184"/>
    <lineage>
        <taxon>Eukaryota</taxon>
        <taxon>Fungi</taxon>
        <taxon>Fungi incertae sedis</taxon>
        <taxon>Zoopagomycota</taxon>
        <taxon>Kickxellomycotina</taxon>
        <taxon>Kickxellomycetes</taxon>
        <taxon>Kickxellales</taxon>
        <taxon>Kickxellaceae</taxon>
        <taxon>Mycoemilia</taxon>
    </lineage>
</organism>
<keyword evidence="20" id="KW-1185">Reference proteome</keyword>
<dbReference type="SMART" id="SM00320">
    <property type="entry name" value="WD40"/>
    <property type="match status" value="5"/>
</dbReference>
<dbReference type="EMBL" id="JANBPU010000002">
    <property type="protein sequence ID" value="KAJ1921916.1"/>
    <property type="molecule type" value="Genomic_DNA"/>
</dbReference>
<dbReference type="InterPro" id="IPR036322">
    <property type="entry name" value="WD40_repeat_dom_sf"/>
</dbReference>
<dbReference type="CDD" id="cd22947">
    <property type="entry name" value="Coatomer_WDAD_beta-like"/>
    <property type="match status" value="1"/>
</dbReference>
<keyword evidence="10" id="KW-0333">Golgi apparatus</keyword>
<feature type="region of interest" description="Disordered" evidence="16">
    <location>
        <begin position="34"/>
        <end position="63"/>
    </location>
</feature>
<dbReference type="PROSITE" id="PS50082">
    <property type="entry name" value="WD_REPEATS_2"/>
    <property type="match status" value="4"/>
</dbReference>
<evidence type="ECO:0000256" key="16">
    <source>
        <dbReference type="SAM" id="MobiDB-lite"/>
    </source>
</evidence>
<gene>
    <name evidence="19" type="primary">SEC27</name>
    <name evidence="19" type="ORF">H4219_000262</name>
</gene>
<dbReference type="InterPro" id="IPR001680">
    <property type="entry name" value="WD40_rpt"/>
</dbReference>
<dbReference type="Gene3D" id="2.130.10.10">
    <property type="entry name" value="YVTN repeat-like/Quinoprotein amine dehydrogenase"/>
    <property type="match status" value="1"/>
</dbReference>
<dbReference type="CDD" id="cd04508">
    <property type="entry name" value="Tudor_SF"/>
    <property type="match status" value="1"/>
</dbReference>
<evidence type="ECO:0000256" key="11">
    <source>
        <dbReference type="ARBA" id="ARBA00023136"/>
    </source>
</evidence>
<reference evidence="19" key="1">
    <citation type="submission" date="2022-07" db="EMBL/GenBank/DDBJ databases">
        <title>Phylogenomic reconstructions and comparative analyses of Kickxellomycotina fungi.</title>
        <authorList>
            <person name="Reynolds N.K."/>
            <person name="Stajich J.E."/>
            <person name="Barry K."/>
            <person name="Grigoriev I.V."/>
            <person name="Crous P."/>
            <person name="Smith M.E."/>
        </authorList>
    </citation>
    <scope>NUCLEOTIDE SEQUENCE</scope>
    <source>
        <strain evidence="19">NBRC 100468</strain>
    </source>
</reference>
<keyword evidence="12" id="KW-0968">Cytoplasmic vesicle</keyword>
<evidence type="ECO:0000256" key="2">
    <source>
        <dbReference type="ARBA" id="ARBA00004347"/>
    </source>
</evidence>
<dbReference type="CDD" id="cd00200">
    <property type="entry name" value="WD40"/>
    <property type="match status" value="1"/>
</dbReference>
<dbReference type="FunFam" id="2.130.10.10:FF:000016">
    <property type="entry name" value="Coatomer alpha subunit, putative"/>
    <property type="match status" value="1"/>
</dbReference>
<feature type="repeat" description="WD" evidence="15">
    <location>
        <begin position="561"/>
        <end position="603"/>
    </location>
</feature>
<evidence type="ECO:0000256" key="12">
    <source>
        <dbReference type="ARBA" id="ARBA00023329"/>
    </source>
</evidence>
<dbReference type="GO" id="GO:0006888">
    <property type="term" value="P:endoplasmic reticulum to Golgi vesicle-mediated transport"/>
    <property type="evidence" value="ECO:0007669"/>
    <property type="project" value="TreeGrafter"/>
</dbReference>
<feature type="domain" description="COPA/B TPR" evidence="18">
    <location>
        <begin position="1025"/>
        <end position="1205"/>
    </location>
</feature>
<dbReference type="GO" id="GO:0000139">
    <property type="term" value="C:Golgi membrane"/>
    <property type="evidence" value="ECO:0007669"/>
    <property type="project" value="UniProtKB-SubCell"/>
</dbReference>
<dbReference type="InterPro" id="IPR015943">
    <property type="entry name" value="WD40/YVTN_repeat-like_dom_sf"/>
</dbReference>
<evidence type="ECO:0000256" key="5">
    <source>
        <dbReference type="ARBA" id="ARBA00022490"/>
    </source>
</evidence>
<dbReference type="InterPro" id="IPR006692">
    <property type="entry name" value="Beta-prop_COPA/B_2nd"/>
</dbReference>
<evidence type="ECO:0000256" key="10">
    <source>
        <dbReference type="ARBA" id="ARBA00023034"/>
    </source>
</evidence>
<dbReference type="GO" id="GO:0005198">
    <property type="term" value="F:structural molecule activity"/>
    <property type="evidence" value="ECO:0007669"/>
    <property type="project" value="InterPro"/>
</dbReference>
<dbReference type="InterPro" id="IPR050844">
    <property type="entry name" value="Coatomer_complex_subunit"/>
</dbReference>
<comment type="function">
    <text evidence="13">The coatomer is a cytosolic protein complex that binds to dilysine motifs and reversibly associates with Golgi non-clathrin-coated vesicles, which further mediate biosynthetic protein transport from the ER, via the Golgi up to the trans Golgi network. Coatomer complex is required for budding from Golgi membranes, and is essential for the retrograde Golgi-to-ER transport of dilysine-tagged proteins.</text>
</comment>
<keyword evidence="6 15" id="KW-0853">WD repeat</keyword>
<dbReference type="PANTHER" id="PTHR19876:SF2">
    <property type="entry name" value="COATOMER SUBUNIT BETA"/>
    <property type="match status" value="1"/>
</dbReference>
<evidence type="ECO:0000256" key="15">
    <source>
        <dbReference type="PROSITE-ProRule" id="PRU00221"/>
    </source>
</evidence>
<evidence type="ECO:0000256" key="4">
    <source>
        <dbReference type="ARBA" id="ARBA00022448"/>
    </source>
</evidence>
<accession>A0A9W8A9E6</accession>
<feature type="region of interest" description="Disordered" evidence="16">
    <location>
        <begin position="84"/>
        <end position="122"/>
    </location>
</feature>
<comment type="caution">
    <text evidence="19">The sequence shown here is derived from an EMBL/GenBank/DDBJ whole genome shotgun (WGS) entry which is preliminary data.</text>
</comment>
<dbReference type="Gene3D" id="1.25.40.470">
    <property type="match status" value="1"/>
</dbReference>
<proteinExistence type="inferred from homology"/>
<feature type="repeat" description="WD" evidence="15">
    <location>
        <begin position="604"/>
        <end position="647"/>
    </location>
</feature>
<protein>
    <recommendedName>
        <fullName evidence="14">Beta'-coat protein</fullName>
    </recommendedName>
</protein>
<dbReference type="GO" id="GO:0006886">
    <property type="term" value="P:intracellular protein transport"/>
    <property type="evidence" value="ECO:0007669"/>
    <property type="project" value="InterPro"/>
</dbReference>
<keyword evidence="4" id="KW-0813">Transport</keyword>
<evidence type="ECO:0000256" key="6">
    <source>
        <dbReference type="ARBA" id="ARBA00022574"/>
    </source>
</evidence>
<evidence type="ECO:0000256" key="14">
    <source>
        <dbReference type="ARBA" id="ARBA00032920"/>
    </source>
</evidence>
<dbReference type="Pfam" id="PF04053">
    <property type="entry name" value="B-prop_COPA_B_2nd"/>
    <property type="match status" value="1"/>
</dbReference>
<dbReference type="Pfam" id="PF00400">
    <property type="entry name" value="WD40"/>
    <property type="match status" value="5"/>
</dbReference>
<dbReference type="Proteomes" id="UP001150538">
    <property type="component" value="Unassembled WGS sequence"/>
</dbReference>
<evidence type="ECO:0000313" key="19">
    <source>
        <dbReference type="EMBL" id="KAJ1921916.1"/>
    </source>
</evidence>
<evidence type="ECO:0000313" key="20">
    <source>
        <dbReference type="Proteomes" id="UP001150538"/>
    </source>
</evidence>
<keyword evidence="7" id="KW-0677">Repeat</keyword>
<feature type="repeat" description="WD" evidence="15">
    <location>
        <begin position="518"/>
        <end position="550"/>
    </location>
</feature>
<keyword evidence="8" id="KW-0931">ER-Golgi transport</keyword>
<dbReference type="InterPro" id="IPR020472">
    <property type="entry name" value="WD40_PAC1"/>
</dbReference>
<evidence type="ECO:0000256" key="9">
    <source>
        <dbReference type="ARBA" id="ARBA00022927"/>
    </source>
</evidence>
<dbReference type="SUPFAM" id="SSF50978">
    <property type="entry name" value="WD40 repeat-like"/>
    <property type="match status" value="2"/>
</dbReference>
<feature type="repeat" description="WD" evidence="15">
    <location>
        <begin position="648"/>
        <end position="689"/>
    </location>
</feature>
<dbReference type="OrthoDB" id="10261470at2759"/>
<feature type="domain" description="COPA/B second beta-propeller" evidence="17">
    <location>
        <begin position="743"/>
        <end position="1008"/>
    </location>
</feature>
<feature type="compositionally biased region" description="Basic and acidic residues" evidence="16">
    <location>
        <begin position="34"/>
        <end position="52"/>
    </location>
</feature>
<evidence type="ECO:0000259" key="18">
    <source>
        <dbReference type="Pfam" id="PF23953"/>
    </source>
</evidence>
<comment type="subcellular location">
    <subcellularLocation>
        <location evidence="2">Cytoplasmic vesicle</location>
        <location evidence="2">COPI-coated vesicle membrane</location>
        <topology evidence="2">Peripheral membrane protein</topology>
        <orientation evidence="2">Cytoplasmic side</orientation>
    </subcellularLocation>
    <subcellularLocation>
        <location evidence="1">Golgi apparatus membrane</location>
        <topology evidence="1">Peripheral membrane protein</topology>
        <orientation evidence="1">Cytoplasmic side</orientation>
    </subcellularLocation>
</comment>
<dbReference type="GO" id="GO:0030126">
    <property type="term" value="C:COPI vesicle coat"/>
    <property type="evidence" value="ECO:0007669"/>
    <property type="project" value="TreeGrafter"/>
</dbReference>
<dbReference type="GO" id="GO:0006891">
    <property type="term" value="P:intra-Golgi vesicle-mediated transport"/>
    <property type="evidence" value="ECO:0007669"/>
    <property type="project" value="TreeGrafter"/>
</dbReference>
<dbReference type="Pfam" id="PF23953">
    <property type="entry name" value="TPR_COPA_B"/>
    <property type="match status" value="1"/>
</dbReference>
<evidence type="ECO:0000256" key="3">
    <source>
        <dbReference type="ARBA" id="ARBA00010844"/>
    </source>
</evidence>
<keyword evidence="9" id="KW-0653">Protein transport</keyword>
<feature type="compositionally biased region" description="Basic and acidic residues" evidence="16">
    <location>
        <begin position="110"/>
        <end position="119"/>
    </location>
</feature>
<evidence type="ECO:0000256" key="1">
    <source>
        <dbReference type="ARBA" id="ARBA00004255"/>
    </source>
</evidence>
<dbReference type="PRINTS" id="PR00320">
    <property type="entry name" value="GPROTEINBRPT"/>
</dbReference>
<evidence type="ECO:0000256" key="13">
    <source>
        <dbReference type="ARBA" id="ARBA00025536"/>
    </source>
</evidence>
<dbReference type="GO" id="GO:0006890">
    <property type="term" value="P:retrograde vesicle-mediated transport, Golgi to endoplasmic reticulum"/>
    <property type="evidence" value="ECO:0007669"/>
    <property type="project" value="TreeGrafter"/>
</dbReference>
<dbReference type="PROSITE" id="PS50294">
    <property type="entry name" value="WD_REPEATS_REGION"/>
    <property type="match status" value="4"/>
</dbReference>
<evidence type="ECO:0000259" key="17">
    <source>
        <dbReference type="Pfam" id="PF04053"/>
    </source>
</evidence>
<keyword evidence="11" id="KW-0472">Membrane</keyword>